<evidence type="ECO:0000256" key="1">
    <source>
        <dbReference type="SAM" id="Phobius"/>
    </source>
</evidence>
<dbReference type="STRING" id="619300.G3AQH7"/>
<keyword evidence="1" id="KW-0472">Membrane</keyword>
<dbReference type="Proteomes" id="UP000000709">
    <property type="component" value="Unassembled WGS sequence"/>
</dbReference>
<dbReference type="HOGENOM" id="CLU_1875168_0_0_1"/>
<organism evidence="3">
    <name type="scientific">Spathaspora passalidarum (strain NRRL Y-27907 / 11-Y1)</name>
    <dbReference type="NCBI Taxonomy" id="619300"/>
    <lineage>
        <taxon>Eukaryota</taxon>
        <taxon>Fungi</taxon>
        <taxon>Dikarya</taxon>
        <taxon>Ascomycota</taxon>
        <taxon>Saccharomycotina</taxon>
        <taxon>Pichiomycetes</taxon>
        <taxon>Debaryomycetaceae</taxon>
        <taxon>Spathaspora</taxon>
    </lineage>
</organism>
<dbReference type="RefSeq" id="XP_007376303.1">
    <property type="nucleotide sequence ID" value="XM_007376241.1"/>
</dbReference>
<evidence type="ECO:0000313" key="2">
    <source>
        <dbReference type="EMBL" id="EGW31525.1"/>
    </source>
</evidence>
<keyword evidence="1" id="KW-0812">Transmembrane</keyword>
<reference evidence="2 3" key="1">
    <citation type="journal article" date="2011" name="Proc. Natl. Acad. Sci. U.S.A.">
        <title>Comparative genomics of xylose-fermenting fungi for enhanced biofuel production.</title>
        <authorList>
            <person name="Wohlbach D.J."/>
            <person name="Kuo A."/>
            <person name="Sato T.K."/>
            <person name="Potts K.M."/>
            <person name="Salamov A.A."/>
            <person name="LaButti K.M."/>
            <person name="Sun H."/>
            <person name="Clum A."/>
            <person name="Pangilinan J.L."/>
            <person name="Lindquist E.A."/>
            <person name="Lucas S."/>
            <person name="Lapidus A."/>
            <person name="Jin M."/>
            <person name="Gunawan C."/>
            <person name="Balan V."/>
            <person name="Dale B.E."/>
            <person name="Jeffries T.W."/>
            <person name="Zinkel R."/>
            <person name="Barry K.W."/>
            <person name="Grigoriev I.V."/>
            <person name="Gasch A.P."/>
        </authorList>
    </citation>
    <scope>NUCLEOTIDE SEQUENCE [LARGE SCALE GENOMIC DNA]</scope>
    <source>
        <strain evidence="3">NRRL Y-27907 / 11-Y1</strain>
    </source>
</reference>
<evidence type="ECO:0000313" key="3">
    <source>
        <dbReference type="Proteomes" id="UP000000709"/>
    </source>
</evidence>
<dbReference type="EMBL" id="GL996503">
    <property type="protein sequence ID" value="EGW31525.1"/>
    <property type="molecule type" value="Genomic_DNA"/>
</dbReference>
<dbReference type="AlphaFoldDB" id="G3AQH7"/>
<dbReference type="KEGG" id="spaa:SPAPADRAFT_140190"/>
<dbReference type="InParanoid" id="G3AQH7"/>
<name>G3AQH7_SPAPN</name>
<gene>
    <name evidence="2" type="ORF">SPAPADRAFT_140190</name>
</gene>
<dbReference type="OMA" id="GRNIRND"/>
<keyword evidence="3" id="KW-1185">Reference proteome</keyword>
<dbReference type="OrthoDB" id="275783at2759"/>
<dbReference type="GeneID" id="18870273"/>
<proteinExistence type="predicted"/>
<sequence length="135" mass="15687">MSWWNLFKIIGRNIRNDLVANIFERFPLLLIINPDSFQPPFTNGFDEYFNVTSPSIMNNQYSDVIVVNYMIVTLSILLAGLDIVYSIIRLSISTMIVGLFLGSMLFFSVWFLVTASRRWKVLVLMFQNNEFSGVW</sequence>
<dbReference type="eggNOG" id="ENOG502RQEU">
    <property type="taxonomic scope" value="Eukaryota"/>
</dbReference>
<accession>G3AQH7</accession>
<protein>
    <submittedName>
        <fullName evidence="2">Uncharacterized protein</fullName>
    </submittedName>
</protein>
<keyword evidence="1" id="KW-1133">Transmembrane helix</keyword>
<feature type="transmembrane region" description="Helical" evidence="1">
    <location>
        <begin position="94"/>
        <end position="115"/>
    </location>
</feature>
<feature type="transmembrane region" description="Helical" evidence="1">
    <location>
        <begin position="66"/>
        <end position="88"/>
    </location>
</feature>